<accession>A0A024K643</accession>
<organism evidence="1">
    <name type="scientific">Mycobacterium triplex</name>
    <dbReference type="NCBI Taxonomy" id="47839"/>
    <lineage>
        <taxon>Bacteria</taxon>
        <taxon>Bacillati</taxon>
        <taxon>Actinomycetota</taxon>
        <taxon>Actinomycetes</taxon>
        <taxon>Mycobacteriales</taxon>
        <taxon>Mycobacteriaceae</taxon>
        <taxon>Mycobacterium</taxon>
        <taxon>Mycobacterium simiae complex</taxon>
    </lineage>
</organism>
<dbReference type="eggNOG" id="ENOG5030UVU">
    <property type="taxonomic scope" value="Bacteria"/>
</dbReference>
<protein>
    <recommendedName>
        <fullName evidence="2">Cyclase</fullName>
    </recommendedName>
</protein>
<gene>
    <name evidence="1" type="ORF">BN973_05453</name>
</gene>
<dbReference type="Proteomes" id="UP000028880">
    <property type="component" value="Unassembled WGS sequence"/>
</dbReference>
<dbReference type="AlphaFoldDB" id="A0A024K643"/>
<proteinExistence type="predicted"/>
<reference evidence="1" key="2">
    <citation type="submission" date="2014-04" db="EMBL/GenBank/DDBJ databases">
        <authorList>
            <person name="Xu Y.W."/>
            <person name="Yang Q."/>
        </authorList>
    </citation>
    <scope>NUCLEOTIDE SEQUENCE</scope>
    <source>
        <strain evidence="1">DSM 44626</strain>
    </source>
</reference>
<reference evidence="1" key="1">
    <citation type="journal article" date="2014" name="Genome Announc.">
        <title>Draft Genome Sequence of Mycobacterium triplex DSM 44626.</title>
        <authorList>
            <person name="Sassi M."/>
            <person name="Croce O."/>
            <person name="Robert C."/>
            <person name="Raoult D."/>
            <person name="Drancourt M."/>
        </authorList>
    </citation>
    <scope>NUCLEOTIDE SEQUENCE [LARGE SCALE GENOMIC DNA]</scope>
    <source>
        <strain evidence="1">DSM 44626</strain>
    </source>
</reference>
<name>A0A024K643_9MYCO</name>
<dbReference type="RefSeq" id="WP_244904176.1">
    <property type="nucleotide sequence ID" value="NZ_LQPY01000019.1"/>
</dbReference>
<dbReference type="HOGENOM" id="CLU_2369811_0_0_11"/>
<evidence type="ECO:0008006" key="2">
    <source>
        <dbReference type="Google" id="ProtNLM"/>
    </source>
</evidence>
<dbReference type="EMBL" id="HG964446">
    <property type="protein sequence ID" value="CDO91047.1"/>
    <property type="molecule type" value="Genomic_DNA"/>
</dbReference>
<evidence type="ECO:0000313" key="1">
    <source>
        <dbReference type="EMBL" id="CDO91047.1"/>
    </source>
</evidence>
<sequence length="111" mass="12064">MSTTVDIVCRRVEVLVTGVMLVKQRVTDVDQWNAVFRDPELDSIRRRHGLVVTGTYVDGTAPDTVIVVMEMQNIDAARQFAGSPELAAARERAGAIGAPDGVWLGAQRIEG</sequence>